<keyword evidence="5" id="KW-1185">Reference proteome</keyword>
<sequence>MATSQSTSQATSQATSYAVVTGANKGIGFGVCKKLASNGVVVVLTARDEERGLKAVESLKEFGLSDLLVFHQLDVNDPASVATLAHFIKTKFGKLDILVNNAAVTGGKLLDGDALLRMRNGEKVDLSEVGYATYELAQQCVETNFYGVERITEALIPLLQLSTSPRIINISSRAGFLKNIPNEWARTVFSDIENLTREKIDRVLKEFQKDLKEGFLEIKGWPTFAPAYTMSKAALNAYTRIMAKKIPHFHINSVCPGFVKTDMNNNTGQLSIDEGSETPVMLALLPNSLPSENFDIKEQSRYAVVTGANKGIGFGICKQLVSNGVTVVLTARDEKRGIEAVEKLKEFGVSDQVLFHQLDVTDPKSIESLANFIKTHLGKLDILVNNAGISGTNVDHDALAAAREKADSVDWRKFAYENYESTEACIRTNYYGAKLMCEAFIPLLELSDSPRIVNVSSTMGKLERIPNEWARGVLSDVESLTEEKVDEVLKKFLNDFKEGSLETNGWPPGLSAYIVSKASLTAYTRVLAKKHPSFCINAVCPGFVKTDLNFNIGYLGVDEGAESVVRLALLPNGAPSGLFFYRSEVASV</sequence>
<reference evidence="4 5" key="1">
    <citation type="submission" date="2019-04" db="EMBL/GenBank/DDBJ databases">
        <title>An improved genome assembly and genetic linkage map for asparagus bean, Vigna unguiculata ssp. sesquipedialis.</title>
        <authorList>
            <person name="Xia Q."/>
            <person name="Zhang R."/>
            <person name="Dong Y."/>
        </authorList>
    </citation>
    <scope>NUCLEOTIDE SEQUENCE [LARGE SCALE GENOMIC DNA]</scope>
    <source>
        <tissue evidence="4">Leaf</tissue>
    </source>
</reference>
<dbReference type="GO" id="GO:0016020">
    <property type="term" value="C:membrane"/>
    <property type="evidence" value="ECO:0007669"/>
    <property type="project" value="TreeGrafter"/>
</dbReference>
<dbReference type="Pfam" id="PF00106">
    <property type="entry name" value="adh_short"/>
    <property type="match status" value="2"/>
</dbReference>
<dbReference type="InterPro" id="IPR045313">
    <property type="entry name" value="CBR1-like"/>
</dbReference>
<accession>A0A4D6NJE9</accession>
<dbReference type="PANTHER" id="PTHR43490:SF98">
    <property type="entry name" value="OS02G0640600 PROTEIN"/>
    <property type="match status" value="1"/>
</dbReference>
<proteinExistence type="inferred from homology"/>
<evidence type="ECO:0000256" key="3">
    <source>
        <dbReference type="ARBA" id="ARBA00023002"/>
    </source>
</evidence>
<dbReference type="PANTHER" id="PTHR43490">
    <property type="entry name" value="(+)-NEOMENTHOL DEHYDROGENASE"/>
    <property type="match status" value="1"/>
</dbReference>
<dbReference type="Pfam" id="PF13561">
    <property type="entry name" value="adh_short_C2"/>
    <property type="match status" value="1"/>
</dbReference>
<evidence type="ECO:0000313" key="5">
    <source>
        <dbReference type="Proteomes" id="UP000501690"/>
    </source>
</evidence>
<dbReference type="PRINTS" id="PR00080">
    <property type="entry name" value="SDRFAMILY"/>
</dbReference>
<keyword evidence="3" id="KW-0560">Oxidoreductase</keyword>
<protein>
    <submittedName>
        <fullName evidence="4">Carbonyl reductase</fullName>
    </submittedName>
</protein>
<dbReference type="InterPro" id="IPR002347">
    <property type="entry name" value="SDR_fam"/>
</dbReference>
<dbReference type="CDD" id="cd05324">
    <property type="entry name" value="carb_red_PTCR-like_SDR_c"/>
    <property type="match status" value="2"/>
</dbReference>
<organism evidence="4 5">
    <name type="scientific">Vigna unguiculata</name>
    <name type="common">Cowpea</name>
    <dbReference type="NCBI Taxonomy" id="3917"/>
    <lineage>
        <taxon>Eukaryota</taxon>
        <taxon>Viridiplantae</taxon>
        <taxon>Streptophyta</taxon>
        <taxon>Embryophyta</taxon>
        <taxon>Tracheophyta</taxon>
        <taxon>Spermatophyta</taxon>
        <taxon>Magnoliopsida</taxon>
        <taxon>eudicotyledons</taxon>
        <taxon>Gunneridae</taxon>
        <taxon>Pentapetalae</taxon>
        <taxon>rosids</taxon>
        <taxon>fabids</taxon>
        <taxon>Fabales</taxon>
        <taxon>Fabaceae</taxon>
        <taxon>Papilionoideae</taxon>
        <taxon>50 kb inversion clade</taxon>
        <taxon>NPAAA clade</taxon>
        <taxon>indigoferoid/millettioid clade</taxon>
        <taxon>Phaseoleae</taxon>
        <taxon>Vigna</taxon>
    </lineage>
</organism>
<evidence type="ECO:0000256" key="2">
    <source>
        <dbReference type="ARBA" id="ARBA00022857"/>
    </source>
</evidence>
<dbReference type="InterPro" id="IPR036291">
    <property type="entry name" value="NAD(P)-bd_dom_sf"/>
</dbReference>
<dbReference type="FunFam" id="3.40.50.720:FF:000312">
    <property type="entry name" value="(+)-neomenthol dehydrogenase"/>
    <property type="match status" value="2"/>
</dbReference>
<dbReference type="Gene3D" id="3.40.50.720">
    <property type="entry name" value="NAD(P)-binding Rossmann-like Domain"/>
    <property type="match status" value="2"/>
</dbReference>
<dbReference type="EMBL" id="CP039354">
    <property type="protein sequence ID" value="QCE12265.1"/>
    <property type="molecule type" value="Genomic_DNA"/>
</dbReference>
<evidence type="ECO:0000256" key="1">
    <source>
        <dbReference type="ARBA" id="ARBA00006484"/>
    </source>
</evidence>
<name>A0A4D6NJE9_VIGUN</name>
<dbReference type="SUPFAM" id="SSF51735">
    <property type="entry name" value="NAD(P)-binding Rossmann-fold domains"/>
    <property type="match status" value="2"/>
</dbReference>
<comment type="similarity">
    <text evidence="1">Belongs to the short-chain dehydrogenases/reductases (SDR) family.</text>
</comment>
<dbReference type="PRINTS" id="PR00081">
    <property type="entry name" value="GDHRDH"/>
</dbReference>
<keyword evidence="2" id="KW-0521">NADP</keyword>
<dbReference type="Proteomes" id="UP000501690">
    <property type="component" value="Linkage Group LG10"/>
</dbReference>
<dbReference type="AlphaFoldDB" id="A0A4D6NJE9"/>
<gene>
    <name evidence="4" type="ORF">DEO72_LG10g3507</name>
</gene>
<evidence type="ECO:0000313" key="4">
    <source>
        <dbReference type="EMBL" id="QCE12265.1"/>
    </source>
</evidence>
<dbReference type="GO" id="GO:0016616">
    <property type="term" value="F:oxidoreductase activity, acting on the CH-OH group of donors, NAD or NADP as acceptor"/>
    <property type="evidence" value="ECO:0007669"/>
    <property type="project" value="InterPro"/>
</dbReference>